<reference evidence="3 4" key="1">
    <citation type="journal article" date="2019" name="Anaerobe">
        <title>Detection of Robinsoniella peoriensis in multiple bone samples of a trauma patient.</title>
        <authorList>
            <person name="Schrottner P."/>
            <person name="Hartwich K."/>
            <person name="Bunk B."/>
            <person name="Schober I."/>
            <person name="Helbig S."/>
            <person name="Rudolph W.W."/>
            <person name="Gunzer F."/>
        </authorList>
    </citation>
    <scope>NUCLEOTIDE SEQUENCE [LARGE SCALE GENOMIC DNA]</scope>
    <source>
        <strain evidence="3 4">DSM 106044</strain>
    </source>
</reference>
<dbReference type="GO" id="GO:0005886">
    <property type="term" value="C:plasma membrane"/>
    <property type="evidence" value="ECO:0007669"/>
    <property type="project" value="TreeGrafter"/>
</dbReference>
<dbReference type="InterPro" id="IPR005185">
    <property type="entry name" value="YccF"/>
</dbReference>
<gene>
    <name evidence="3" type="primary">yccF</name>
    <name evidence="3" type="ORF">DSM106044_05335</name>
</gene>
<dbReference type="PANTHER" id="PTHR42903:SF1">
    <property type="entry name" value="INNER MEMBRANE PROTEIN YCCF"/>
    <property type="match status" value="1"/>
</dbReference>
<dbReference type="PANTHER" id="PTHR42903">
    <property type="entry name" value="INNER MEMBRANE PROTEIN YCCF"/>
    <property type="match status" value="1"/>
</dbReference>
<evidence type="ECO:0000256" key="1">
    <source>
        <dbReference type="SAM" id="Phobius"/>
    </source>
</evidence>
<comment type="caution">
    <text evidence="3">The sequence shown here is derived from an EMBL/GenBank/DDBJ whole genome shotgun (WGS) entry which is preliminary data.</text>
</comment>
<dbReference type="OrthoDB" id="9790567at2"/>
<dbReference type="STRING" id="180332.GCA_000797495_01742"/>
<keyword evidence="1" id="KW-0472">Membrane</keyword>
<proteinExistence type="predicted"/>
<dbReference type="Pfam" id="PF03733">
    <property type="entry name" value="YccF"/>
    <property type="match status" value="2"/>
</dbReference>
<feature type="transmembrane region" description="Helical" evidence="1">
    <location>
        <begin position="56"/>
        <end position="74"/>
    </location>
</feature>
<evidence type="ECO:0000313" key="4">
    <source>
        <dbReference type="Proteomes" id="UP000306509"/>
    </source>
</evidence>
<name>A0A4V6HR70_9FIRM</name>
<dbReference type="NCBIfam" id="NF008740">
    <property type="entry name" value="PRK11770.1-2"/>
    <property type="match status" value="1"/>
</dbReference>
<keyword evidence="1" id="KW-0812">Transmembrane</keyword>
<dbReference type="InterPro" id="IPR052937">
    <property type="entry name" value="Inner_membrane_protein"/>
</dbReference>
<feature type="transmembrane region" description="Helical" evidence="1">
    <location>
        <begin position="80"/>
        <end position="101"/>
    </location>
</feature>
<dbReference type="InterPro" id="IPR031308">
    <property type="entry name" value="UCP028777"/>
</dbReference>
<evidence type="ECO:0000313" key="3">
    <source>
        <dbReference type="EMBL" id="TLC97967.1"/>
    </source>
</evidence>
<sequence length="119" mass="12596">MGCLGNILWFIFGGFISGISWLLIGCLWCITIVGIPVGTQCFKFAGLCFFPFGKEVVYGGGVGSLLLNVLWLILSGIPLAIESAVIGAVLCITIVGIPFGLQQFKIAKLALMPFGARVV</sequence>
<dbReference type="AlphaFoldDB" id="A0A4V6HR70"/>
<evidence type="ECO:0000259" key="2">
    <source>
        <dbReference type="Pfam" id="PF03733"/>
    </source>
</evidence>
<feature type="transmembrane region" description="Helical" evidence="1">
    <location>
        <begin position="6"/>
        <end position="35"/>
    </location>
</feature>
<keyword evidence="4" id="KW-1185">Reference proteome</keyword>
<accession>A0A4V6HR70</accession>
<dbReference type="EMBL" id="QGQD01000107">
    <property type="protein sequence ID" value="TLC97967.1"/>
    <property type="molecule type" value="Genomic_DNA"/>
</dbReference>
<protein>
    <submittedName>
        <fullName evidence="3">Inner membrane protein YccF</fullName>
    </submittedName>
</protein>
<dbReference type="PIRSF" id="PIRSF028777">
    <property type="entry name" value="UCP028777"/>
    <property type="match status" value="1"/>
</dbReference>
<dbReference type="RefSeq" id="WP_027295650.1">
    <property type="nucleotide sequence ID" value="NZ_CABMJZ010000093.1"/>
</dbReference>
<organism evidence="3 4">
    <name type="scientific">Robinsoniella peoriensis</name>
    <dbReference type="NCBI Taxonomy" id="180332"/>
    <lineage>
        <taxon>Bacteria</taxon>
        <taxon>Bacillati</taxon>
        <taxon>Bacillota</taxon>
        <taxon>Clostridia</taxon>
        <taxon>Lachnospirales</taxon>
        <taxon>Lachnospiraceae</taxon>
        <taxon>Robinsoniella</taxon>
    </lineage>
</organism>
<feature type="domain" description="Inner membrane component" evidence="2">
    <location>
        <begin position="66"/>
        <end position="115"/>
    </location>
</feature>
<feature type="domain" description="Inner membrane component" evidence="2">
    <location>
        <begin position="4"/>
        <end position="54"/>
    </location>
</feature>
<dbReference type="Proteomes" id="UP000306509">
    <property type="component" value="Unassembled WGS sequence"/>
</dbReference>
<keyword evidence="1" id="KW-1133">Transmembrane helix</keyword>